<sequence>MVFHPPSIIVTRDRMTQDVILVLDWPADDGGSRGSNPGPQLRSTSGINLWDPNALKSACLPLSHDPCLGILQVRLRRPFVFRNPVKNVPFQINKIGRKIKSRFDRVKAERKGRGTEKDKEQERKSERGKKKLEFAAFGVLSHSYKRTPRPSNNMMAVAAAQKNREMFAIKKSYSIEISNRCPLKQIAILVFNTSLGNSRPKIPNDAI</sequence>
<proteinExistence type="predicted"/>
<dbReference type="EMBL" id="OE000545">
    <property type="protein sequence ID" value="CAD7454238.1"/>
    <property type="molecule type" value="Genomic_DNA"/>
</dbReference>
<evidence type="ECO:0000313" key="2">
    <source>
        <dbReference type="EMBL" id="CAD7454238.1"/>
    </source>
</evidence>
<dbReference type="AlphaFoldDB" id="A0A7R9FK49"/>
<protein>
    <submittedName>
        <fullName evidence="2">Uncharacterized protein</fullName>
    </submittedName>
</protein>
<organism evidence="2">
    <name type="scientific">Timema tahoe</name>
    <dbReference type="NCBI Taxonomy" id="61484"/>
    <lineage>
        <taxon>Eukaryota</taxon>
        <taxon>Metazoa</taxon>
        <taxon>Ecdysozoa</taxon>
        <taxon>Arthropoda</taxon>
        <taxon>Hexapoda</taxon>
        <taxon>Insecta</taxon>
        <taxon>Pterygota</taxon>
        <taxon>Neoptera</taxon>
        <taxon>Polyneoptera</taxon>
        <taxon>Phasmatodea</taxon>
        <taxon>Timematodea</taxon>
        <taxon>Timematoidea</taxon>
        <taxon>Timematidae</taxon>
        <taxon>Timema</taxon>
    </lineage>
</organism>
<feature type="compositionally biased region" description="Basic and acidic residues" evidence="1">
    <location>
        <begin position="104"/>
        <end position="125"/>
    </location>
</feature>
<evidence type="ECO:0000256" key="1">
    <source>
        <dbReference type="SAM" id="MobiDB-lite"/>
    </source>
</evidence>
<gene>
    <name evidence="2" type="ORF">TTEB3V08_LOCUS2352</name>
</gene>
<accession>A0A7R9FK49</accession>
<feature type="region of interest" description="Disordered" evidence="1">
    <location>
        <begin position="104"/>
        <end position="128"/>
    </location>
</feature>
<reference evidence="2" key="1">
    <citation type="submission" date="2020-11" db="EMBL/GenBank/DDBJ databases">
        <authorList>
            <person name="Tran Van P."/>
        </authorList>
    </citation>
    <scope>NUCLEOTIDE SEQUENCE</scope>
</reference>
<name>A0A7R9FK49_9NEOP</name>